<evidence type="ECO:0000256" key="5">
    <source>
        <dbReference type="SAM" id="MobiDB-lite"/>
    </source>
</evidence>
<sequence length="903" mass="102347">MKLSGNTEAPPQGGSSASSSLDEVKRMRSQLSLKLIRGLDANVESIIYQTPFVTAYQLNSNNQWERADIEGFLYVLQRVCEPKYCLILVNRKSEHHLIEYITPEFQVTAEDHFIFYHSKDIKSDSMNNIRGLWFFDEKECMKSYEKITSVTINTEPLSGFNRNSNTVTPNGDDSTTQKTVGDPLSQHAPDAPSGSKPASRASEPRSGEGATYPDMAVMQQRSLMSNISSRDADSSDHDAGYPAPPDFQNRPKKPVDKLASLFQPFMLPENQSHLSRPPLPRQMKVATDHVPKHMHAKAHYDPREPTVTVTYEGLCRAFNEALMSEDFVRLVWLRLRGLDSNHSMYTIPSNALRVLNSRLLQAVSSASSRQVLLVGPEGRGKTNMLKNLMRHGTVNHAFSYYDFEVNSHHNFQVMIVQWASSLISQNPLIQLSQASHAMEAFDQLKKDMSDVEKHARSYFGRILSHKTLEKRVSSHLERILEADKDIDGRLWSETSQLLLVNAPWTMGLKDSHNVGEIEAICHSLVASTIIAEKVELENQGEIHPSSKLTGKLTTSCLLRYFKILSDKLGKNWVLCLDGINHLCSSPFLRDRGEVFLDHTIDELQGIKINSVLASDSSVPCVKLLDPDLSNSLKQMYKLPPEKPSGEAAADKSGLMFLDVPELETSVTASLLRNNIFNCNNITKALLRVVGGNIGLLSNIITSYTKMEETLDLPAVQQILAGSKNPVDDEYFPFKESVEDQVRYLQEERCKMFVRNLHNVAIRSEISRFENLMNQFLSLPGIEEMKLRLKNRVHFWVTVSETIRYMLRKPAMQLKPGMPIENKILLALIATGFVHLNLDFRSLEFKDSLTKLLLESYINNEYGKLPCLVYHDLETLTWIQQVEYKANYLLNQKTIYHELDRLLL</sequence>
<dbReference type="GO" id="GO:0003729">
    <property type="term" value="F:mRNA binding"/>
    <property type="evidence" value="ECO:0007669"/>
    <property type="project" value="TreeGrafter"/>
</dbReference>
<evidence type="ECO:0000256" key="2">
    <source>
        <dbReference type="ARBA" id="ARBA00008778"/>
    </source>
</evidence>
<feature type="region of interest" description="Disordered" evidence="5">
    <location>
        <begin position="1"/>
        <end position="22"/>
    </location>
</feature>
<feature type="compositionally biased region" description="Polar residues" evidence="5">
    <location>
        <begin position="155"/>
        <end position="179"/>
    </location>
</feature>
<dbReference type="InterPro" id="IPR011993">
    <property type="entry name" value="PH-like_dom_sf"/>
</dbReference>
<dbReference type="PANTHER" id="PTHR16290">
    <property type="entry name" value="TRANSCRIPTION FACTOR SMIF DECAPPING ENZYME DCP1"/>
    <property type="match status" value="1"/>
</dbReference>
<evidence type="ECO:0000313" key="7">
    <source>
        <dbReference type="Proteomes" id="UP001230268"/>
    </source>
</evidence>
<comment type="similarity">
    <text evidence="2">Belongs to the DCP1 family.</text>
</comment>
<comment type="subcellular location">
    <subcellularLocation>
        <location evidence="1">Cytoplasm</location>
    </subcellularLocation>
</comment>
<dbReference type="GO" id="GO:0031087">
    <property type="term" value="P:deadenylation-independent decapping of nuclear-transcribed mRNA"/>
    <property type="evidence" value="ECO:0007669"/>
    <property type="project" value="TreeGrafter"/>
</dbReference>
<dbReference type="EMBL" id="JAVEPI010000001">
    <property type="protein sequence ID" value="KAK1445059.1"/>
    <property type="molecule type" value="Genomic_DNA"/>
</dbReference>
<dbReference type="AlphaFoldDB" id="A0AAD8PGQ9"/>
<dbReference type="GO" id="GO:0000932">
    <property type="term" value="C:P-body"/>
    <property type="evidence" value="ECO:0007669"/>
    <property type="project" value="TreeGrafter"/>
</dbReference>
<keyword evidence="3" id="KW-0963">Cytoplasm</keyword>
<comment type="caution">
    <text evidence="6">The sequence shown here is derived from an EMBL/GenBank/DDBJ whole genome shotgun (WGS) entry which is preliminary data.</text>
</comment>
<dbReference type="CDD" id="cd09804">
    <property type="entry name" value="Dcp1"/>
    <property type="match status" value="1"/>
</dbReference>
<feature type="region of interest" description="Disordered" evidence="5">
    <location>
        <begin position="155"/>
        <end position="213"/>
    </location>
</feature>
<feature type="region of interest" description="Disordered" evidence="5">
    <location>
        <begin position="225"/>
        <end position="253"/>
    </location>
</feature>
<dbReference type="Pfam" id="PF06058">
    <property type="entry name" value="DCP1"/>
    <property type="match status" value="1"/>
</dbReference>
<evidence type="ECO:0000256" key="4">
    <source>
        <dbReference type="ARBA" id="ARBA00022664"/>
    </source>
</evidence>
<gene>
    <name evidence="6" type="ORF">BgAZ_109650</name>
</gene>
<protein>
    <submittedName>
        <fullName evidence="6">Uncharacterized protein</fullName>
    </submittedName>
</protein>
<evidence type="ECO:0000256" key="3">
    <source>
        <dbReference type="ARBA" id="ARBA00022490"/>
    </source>
</evidence>
<keyword evidence="4" id="KW-0507">mRNA processing</keyword>
<dbReference type="Proteomes" id="UP001230268">
    <property type="component" value="Unassembled WGS sequence"/>
</dbReference>
<proteinExistence type="inferred from homology"/>
<evidence type="ECO:0000256" key="1">
    <source>
        <dbReference type="ARBA" id="ARBA00004496"/>
    </source>
</evidence>
<keyword evidence="7" id="KW-1185">Reference proteome</keyword>
<reference evidence="6" key="1">
    <citation type="submission" date="2023-08" db="EMBL/GenBank/DDBJ databases">
        <title>Draft sequence of the Babesia gibsoni genome.</title>
        <authorList>
            <person name="Yamagishi J.Y."/>
            <person name="Xuan X.X."/>
        </authorList>
    </citation>
    <scope>NUCLEOTIDE SEQUENCE</scope>
    <source>
        <strain evidence="6">Azabu</strain>
    </source>
</reference>
<organism evidence="6 7">
    <name type="scientific">Babesia gibsoni</name>
    <dbReference type="NCBI Taxonomy" id="33632"/>
    <lineage>
        <taxon>Eukaryota</taxon>
        <taxon>Sar</taxon>
        <taxon>Alveolata</taxon>
        <taxon>Apicomplexa</taxon>
        <taxon>Aconoidasida</taxon>
        <taxon>Piroplasmida</taxon>
        <taxon>Babesiidae</taxon>
        <taxon>Babesia</taxon>
    </lineage>
</organism>
<dbReference type="Gene3D" id="2.30.29.30">
    <property type="entry name" value="Pleckstrin-homology domain (PH domain)/Phosphotyrosine-binding domain (PTB)"/>
    <property type="match status" value="1"/>
</dbReference>
<accession>A0AAD8PGQ9</accession>
<dbReference type="SUPFAM" id="SSF50729">
    <property type="entry name" value="PH domain-like"/>
    <property type="match status" value="1"/>
</dbReference>
<name>A0AAD8PGQ9_BABGI</name>
<dbReference type="PANTHER" id="PTHR16290:SF0">
    <property type="entry name" value="DECAPPING PROTEIN 1, ISOFORM A"/>
    <property type="match status" value="1"/>
</dbReference>
<dbReference type="GO" id="GO:0008047">
    <property type="term" value="F:enzyme activator activity"/>
    <property type="evidence" value="ECO:0007669"/>
    <property type="project" value="InterPro"/>
</dbReference>
<dbReference type="GO" id="GO:0006397">
    <property type="term" value="P:mRNA processing"/>
    <property type="evidence" value="ECO:0007669"/>
    <property type="project" value="UniProtKB-KW"/>
</dbReference>
<feature type="compositionally biased region" description="Basic and acidic residues" evidence="5">
    <location>
        <begin position="230"/>
        <end position="239"/>
    </location>
</feature>
<dbReference type="InterPro" id="IPR010334">
    <property type="entry name" value="Dcp1"/>
</dbReference>
<dbReference type="GO" id="GO:0000290">
    <property type="term" value="P:deadenylation-dependent decapping of nuclear-transcribed mRNA"/>
    <property type="evidence" value="ECO:0007669"/>
    <property type="project" value="InterPro"/>
</dbReference>
<evidence type="ECO:0000313" key="6">
    <source>
        <dbReference type="EMBL" id="KAK1445059.1"/>
    </source>
</evidence>